<evidence type="ECO:0000256" key="8">
    <source>
        <dbReference type="HAMAP-Rule" id="MF_01895"/>
    </source>
</evidence>
<dbReference type="OrthoDB" id="9764149at2"/>
<feature type="domain" description="S1 motif" evidence="10">
    <location>
        <begin position="638"/>
        <end position="718"/>
    </location>
</feature>
<comment type="catalytic activity">
    <reaction evidence="1 8">
        <text>Exonucleolytic cleavage in the 3'- to 5'-direction to yield nucleoside 5'-phosphates.</text>
        <dbReference type="EC" id="3.1.13.1"/>
    </reaction>
</comment>
<evidence type="ECO:0000313" key="11">
    <source>
        <dbReference type="EMBL" id="PKY89572.1"/>
    </source>
</evidence>
<dbReference type="SMART" id="SM00316">
    <property type="entry name" value="S1"/>
    <property type="match status" value="1"/>
</dbReference>
<feature type="compositionally biased region" description="Basic residues" evidence="9">
    <location>
        <begin position="739"/>
        <end position="770"/>
    </location>
</feature>
<dbReference type="SMART" id="SM00955">
    <property type="entry name" value="RNB"/>
    <property type="match status" value="1"/>
</dbReference>
<dbReference type="Pfam" id="PF17876">
    <property type="entry name" value="CSD2"/>
    <property type="match status" value="1"/>
</dbReference>
<dbReference type="CDD" id="cd04471">
    <property type="entry name" value="S1_RNase_R"/>
    <property type="match status" value="1"/>
</dbReference>
<dbReference type="InterPro" id="IPR022966">
    <property type="entry name" value="RNase_II/R_CS"/>
</dbReference>
<evidence type="ECO:0000256" key="9">
    <source>
        <dbReference type="SAM" id="MobiDB-lite"/>
    </source>
</evidence>
<comment type="function">
    <text evidence="8">3'-5' exoribonuclease that releases 5'-nucleoside monophosphates and is involved in maturation of structured RNAs.</text>
</comment>
<evidence type="ECO:0000256" key="2">
    <source>
        <dbReference type="ARBA" id="ARBA00004496"/>
    </source>
</evidence>
<comment type="caution">
    <text evidence="11">The sequence shown here is derived from an EMBL/GenBank/DDBJ whole genome shotgun (WGS) entry which is preliminary data.</text>
</comment>
<evidence type="ECO:0000259" key="10">
    <source>
        <dbReference type="PROSITE" id="PS50126"/>
    </source>
</evidence>
<evidence type="ECO:0000256" key="6">
    <source>
        <dbReference type="ARBA" id="ARBA00022839"/>
    </source>
</evidence>
<dbReference type="PANTHER" id="PTHR23355">
    <property type="entry name" value="RIBONUCLEASE"/>
    <property type="match status" value="1"/>
</dbReference>
<keyword evidence="4 8" id="KW-0540">Nuclease</keyword>
<dbReference type="Pfam" id="PF00575">
    <property type="entry name" value="S1"/>
    <property type="match status" value="1"/>
</dbReference>
<dbReference type="HAMAP" id="MF_01895">
    <property type="entry name" value="RNase_R"/>
    <property type="match status" value="1"/>
</dbReference>
<name>A0A2I1K212_9LACT</name>
<gene>
    <name evidence="8 11" type="primary">rnr</name>
    <name evidence="11" type="ORF">CYJ57_03355</name>
</gene>
<reference evidence="11 12" key="1">
    <citation type="submission" date="2017-12" db="EMBL/GenBank/DDBJ databases">
        <title>Phylogenetic diversity of female urinary microbiome.</title>
        <authorList>
            <person name="Thomas-White K."/>
            <person name="Wolfe A.J."/>
        </authorList>
    </citation>
    <scope>NUCLEOTIDE SEQUENCE [LARGE SCALE GENOMIC DNA]</scope>
    <source>
        <strain evidence="11 12">UMB0898</strain>
    </source>
</reference>
<evidence type="ECO:0000256" key="5">
    <source>
        <dbReference type="ARBA" id="ARBA00022801"/>
    </source>
</evidence>
<proteinExistence type="inferred from homology"/>
<dbReference type="GO" id="GO:0008859">
    <property type="term" value="F:exoribonuclease II activity"/>
    <property type="evidence" value="ECO:0007669"/>
    <property type="project" value="UniProtKB-UniRule"/>
</dbReference>
<dbReference type="InterPro" id="IPR050180">
    <property type="entry name" value="RNR_Ribonuclease"/>
</dbReference>
<dbReference type="EMBL" id="PKHE01000006">
    <property type="protein sequence ID" value="PKY89572.1"/>
    <property type="molecule type" value="Genomic_DNA"/>
</dbReference>
<evidence type="ECO:0000256" key="4">
    <source>
        <dbReference type="ARBA" id="ARBA00022722"/>
    </source>
</evidence>
<sequence>MSLTKKEQRILKFLQDHKEHSYSVQELAGIFNYQGNKTYKKLVKALAYLERIGEIEFLANGRVRAFGQLQTTLTGTYRANDKGYGFVDYEGDSDLFIPPGYALNAMDQDKVEVTVLKQVNPMTGKGSEARVERIIERHYQQLVGEFYAYSNEEQVETGYLGYVIPQGTSGQAYTVFILPEGIEPVDHSIVIVKIRDYPTNENPSTLTGYVAKEIGHRDEPGVDILAILYQLNIPHEFPQNVLEEAEKFGLEINPENVNGRVDHRNQLVMTIDGADAKDLDDAIALDQLANGNYRLYVHIADVSHYVREGSPIDREAFERGTSVYLTDRVVPMLPQRLSNGICSLHPGVDRLTLTCAMEIDAQGSVVDYQIYPAVINSSYRMTYEAINAIYNGDKALIEEYDPIISTLYSMRDLHHILEAKRHRRGAINFDTTEAIIEVDDQGHPISIKARERGVGERLIESFMLVANETVAQSYHEKELPMIYRVHEQPDADRMLKFAELLTGFGIILQGHVESIQPKQLQRVMQKLKDSPYEEVVSMMLLRSMQQAHYSEESLGHYGLAAKYYTHFTSPIRRYPDLIVHRLVHQYLIKRPNQAEIDRLEQRLPEIAVQSSKRERRSVEAERETDALKKAEYMQDKIGEEFEGMISSITSFGIFVQLPNTVEGLVHLNKLNDDYYQYYPEQWVLIGKERGKVYRIGQSVRIVVDQVNIEEREIDFNIIDAENAETDDLSHLIKRESSSKKKRKSRNQSHPVRQRKNTKAKKHSPKRRRRK</sequence>
<evidence type="ECO:0000256" key="1">
    <source>
        <dbReference type="ARBA" id="ARBA00001849"/>
    </source>
</evidence>
<dbReference type="SUPFAM" id="SSF50249">
    <property type="entry name" value="Nucleic acid-binding proteins"/>
    <property type="match status" value="4"/>
</dbReference>
<dbReference type="PROSITE" id="PS50126">
    <property type="entry name" value="S1"/>
    <property type="match status" value="1"/>
</dbReference>
<dbReference type="NCBIfam" id="TIGR02063">
    <property type="entry name" value="RNase_R"/>
    <property type="match status" value="1"/>
</dbReference>
<dbReference type="InterPro" id="IPR012340">
    <property type="entry name" value="NA-bd_OB-fold"/>
</dbReference>
<feature type="region of interest" description="Disordered" evidence="9">
    <location>
        <begin position="729"/>
        <end position="770"/>
    </location>
</feature>
<accession>A0A2I1K212</accession>
<evidence type="ECO:0000256" key="7">
    <source>
        <dbReference type="ARBA" id="ARBA00022884"/>
    </source>
</evidence>
<dbReference type="AlphaFoldDB" id="A0A2I1K212"/>
<dbReference type="InterPro" id="IPR040476">
    <property type="entry name" value="CSD2"/>
</dbReference>
<dbReference type="InterPro" id="IPR013223">
    <property type="entry name" value="RNase_B_OB_dom"/>
</dbReference>
<dbReference type="PROSITE" id="PS01175">
    <property type="entry name" value="RIBONUCLEASE_II"/>
    <property type="match status" value="1"/>
</dbReference>
<comment type="subcellular location">
    <subcellularLocation>
        <location evidence="2 8">Cytoplasm</location>
    </subcellularLocation>
</comment>
<dbReference type="Pfam" id="PF00773">
    <property type="entry name" value="RNB"/>
    <property type="match status" value="1"/>
</dbReference>
<keyword evidence="5 8" id="KW-0378">Hydrolase</keyword>
<dbReference type="RefSeq" id="WP_101954070.1">
    <property type="nucleotide sequence ID" value="NZ_PKHE01000006.1"/>
</dbReference>
<organism evidence="11 12">
    <name type="scientific">Falseniella ignava</name>
    <dbReference type="NCBI Taxonomy" id="137730"/>
    <lineage>
        <taxon>Bacteria</taxon>
        <taxon>Bacillati</taxon>
        <taxon>Bacillota</taxon>
        <taxon>Bacilli</taxon>
        <taxon>Lactobacillales</taxon>
        <taxon>Aerococcaceae</taxon>
        <taxon>Falseniella</taxon>
    </lineage>
</organism>
<dbReference type="InterPro" id="IPR001900">
    <property type="entry name" value="RNase_II/R"/>
</dbReference>
<dbReference type="Pfam" id="PF08206">
    <property type="entry name" value="OB_RNB"/>
    <property type="match status" value="1"/>
</dbReference>
<evidence type="ECO:0000313" key="12">
    <source>
        <dbReference type="Proteomes" id="UP000234384"/>
    </source>
</evidence>
<dbReference type="InterPro" id="IPR011805">
    <property type="entry name" value="RNase_R"/>
</dbReference>
<dbReference type="GO" id="GO:0003723">
    <property type="term" value="F:RNA binding"/>
    <property type="evidence" value="ECO:0007669"/>
    <property type="project" value="UniProtKB-UniRule"/>
</dbReference>
<keyword evidence="3 8" id="KW-0963">Cytoplasm</keyword>
<dbReference type="GO" id="GO:0006402">
    <property type="term" value="P:mRNA catabolic process"/>
    <property type="evidence" value="ECO:0007669"/>
    <property type="project" value="TreeGrafter"/>
</dbReference>
<dbReference type="Proteomes" id="UP000234384">
    <property type="component" value="Unassembled WGS sequence"/>
</dbReference>
<dbReference type="Gene3D" id="2.40.50.140">
    <property type="entry name" value="Nucleic acid-binding proteins"/>
    <property type="match status" value="2"/>
</dbReference>
<dbReference type="NCBIfam" id="TIGR00358">
    <property type="entry name" value="3_prime_RNase"/>
    <property type="match status" value="1"/>
</dbReference>
<dbReference type="GO" id="GO:0005829">
    <property type="term" value="C:cytosol"/>
    <property type="evidence" value="ECO:0007669"/>
    <property type="project" value="TreeGrafter"/>
</dbReference>
<evidence type="ECO:0000256" key="3">
    <source>
        <dbReference type="ARBA" id="ARBA00022490"/>
    </source>
</evidence>
<dbReference type="InterPro" id="IPR003029">
    <property type="entry name" value="S1_domain"/>
</dbReference>
<dbReference type="InterPro" id="IPR004476">
    <property type="entry name" value="RNase_II/RNase_R"/>
</dbReference>
<dbReference type="EC" id="3.1.13.1" evidence="8"/>
<keyword evidence="7 8" id="KW-0694">RNA-binding</keyword>
<dbReference type="PANTHER" id="PTHR23355:SF9">
    <property type="entry name" value="DIS3-LIKE EXONUCLEASE 2"/>
    <property type="match status" value="1"/>
</dbReference>
<protein>
    <recommendedName>
        <fullName evidence="8">Ribonuclease R</fullName>
        <shortName evidence="8">RNase R</shortName>
        <ecNumber evidence="8">3.1.13.1</ecNumber>
    </recommendedName>
</protein>
<feature type="compositionally biased region" description="Basic and acidic residues" evidence="9">
    <location>
        <begin position="729"/>
        <end position="738"/>
    </location>
</feature>
<keyword evidence="6 8" id="KW-0269">Exonuclease</keyword>
<comment type="similarity">
    <text evidence="8">Belongs to the RNR ribonuclease family. RNase R subfamily.</text>
</comment>